<keyword evidence="2 5" id="KW-0863">Zinc-finger</keyword>
<name>A0A921Z6T4_MANSE</name>
<feature type="domain" description="THAP-type" evidence="6">
    <location>
        <begin position="1"/>
        <end position="78"/>
    </location>
</feature>
<keyword evidence="3" id="KW-0862">Zinc</keyword>
<evidence type="ECO:0000256" key="3">
    <source>
        <dbReference type="ARBA" id="ARBA00022833"/>
    </source>
</evidence>
<dbReference type="GO" id="GO:0008270">
    <property type="term" value="F:zinc ion binding"/>
    <property type="evidence" value="ECO:0007669"/>
    <property type="project" value="UniProtKB-KW"/>
</dbReference>
<keyword evidence="1" id="KW-0479">Metal-binding</keyword>
<dbReference type="PROSITE" id="PS50950">
    <property type="entry name" value="ZF_THAP"/>
    <property type="match status" value="1"/>
</dbReference>
<organism evidence="7 8">
    <name type="scientific">Manduca sexta</name>
    <name type="common">Tobacco hawkmoth</name>
    <name type="synonym">Tobacco hornworm</name>
    <dbReference type="NCBI Taxonomy" id="7130"/>
    <lineage>
        <taxon>Eukaryota</taxon>
        <taxon>Metazoa</taxon>
        <taxon>Ecdysozoa</taxon>
        <taxon>Arthropoda</taxon>
        <taxon>Hexapoda</taxon>
        <taxon>Insecta</taxon>
        <taxon>Pterygota</taxon>
        <taxon>Neoptera</taxon>
        <taxon>Endopterygota</taxon>
        <taxon>Lepidoptera</taxon>
        <taxon>Glossata</taxon>
        <taxon>Ditrysia</taxon>
        <taxon>Bombycoidea</taxon>
        <taxon>Sphingidae</taxon>
        <taxon>Sphinginae</taxon>
        <taxon>Sphingini</taxon>
        <taxon>Manduca</taxon>
    </lineage>
</organism>
<sequence>MVNTCAVRGCKQESYPGCGISFHRIPVNKEWRALWVDAMNLDTNVTKTACVCSLHFTDDAYLTVAKNKLKPQAVPSVLPKVVFCVNIHIL</sequence>
<reference evidence="7" key="1">
    <citation type="journal article" date="2016" name="Insect Biochem. Mol. Biol.">
        <title>Multifaceted biological insights from a draft genome sequence of the tobacco hornworm moth, Manduca sexta.</title>
        <authorList>
            <person name="Kanost M.R."/>
            <person name="Arrese E.L."/>
            <person name="Cao X."/>
            <person name="Chen Y.R."/>
            <person name="Chellapilla S."/>
            <person name="Goldsmith M.R."/>
            <person name="Grosse-Wilde E."/>
            <person name="Heckel D.G."/>
            <person name="Herndon N."/>
            <person name="Jiang H."/>
            <person name="Papanicolaou A."/>
            <person name="Qu J."/>
            <person name="Soulages J.L."/>
            <person name="Vogel H."/>
            <person name="Walters J."/>
            <person name="Waterhouse R.M."/>
            <person name="Ahn S.J."/>
            <person name="Almeida F.C."/>
            <person name="An C."/>
            <person name="Aqrawi P."/>
            <person name="Bretschneider A."/>
            <person name="Bryant W.B."/>
            <person name="Bucks S."/>
            <person name="Chao H."/>
            <person name="Chevignon G."/>
            <person name="Christen J.M."/>
            <person name="Clarke D.F."/>
            <person name="Dittmer N.T."/>
            <person name="Ferguson L.C.F."/>
            <person name="Garavelou S."/>
            <person name="Gordon K.H.J."/>
            <person name="Gunaratna R.T."/>
            <person name="Han Y."/>
            <person name="Hauser F."/>
            <person name="He Y."/>
            <person name="Heidel-Fischer H."/>
            <person name="Hirsh A."/>
            <person name="Hu Y."/>
            <person name="Jiang H."/>
            <person name="Kalra D."/>
            <person name="Klinner C."/>
            <person name="Konig C."/>
            <person name="Kovar C."/>
            <person name="Kroll A.R."/>
            <person name="Kuwar S.S."/>
            <person name="Lee S.L."/>
            <person name="Lehman R."/>
            <person name="Li K."/>
            <person name="Li Z."/>
            <person name="Liang H."/>
            <person name="Lovelace S."/>
            <person name="Lu Z."/>
            <person name="Mansfield J.H."/>
            <person name="McCulloch K.J."/>
            <person name="Mathew T."/>
            <person name="Morton B."/>
            <person name="Muzny D.M."/>
            <person name="Neunemann D."/>
            <person name="Ongeri F."/>
            <person name="Pauchet Y."/>
            <person name="Pu L.L."/>
            <person name="Pyrousis I."/>
            <person name="Rao X.J."/>
            <person name="Redding A."/>
            <person name="Roesel C."/>
            <person name="Sanchez-Gracia A."/>
            <person name="Schaack S."/>
            <person name="Shukla A."/>
            <person name="Tetreau G."/>
            <person name="Wang Y."/>
            <person name="Xiong G.H."/>
            <person name="Traut W."/>
            <person name="Walsh T.K."/>
            <person name="Worley K.C."/>
            <person name="Wu D."/>
            <person name="Wu W."/>
            <person name="Wu Y.Q."/>
            <person name="Zhang X."/>
            <person name="Zou Z."/>
            <person name="Zucker H."/>
            <person name="Briscoe A.D."/>
            <person name="Burmester T."/>
            <person name="Clem R.J."/>
            <person name="Feyereisen R."/>
            <person name="Grimmelikhuijzen C.J.P."/>
            <person name="Hamodrakas S.J."/>
            <person name="Hansson B.S."/>
            <person name="Huguet E."/>
            <person name="Jermiin L.S."/>
            <person name="Lan Q."/>
            <person name="Lehman H.K."/>
            <person name="Lorenzen M."/>
            <person name="Merzendorfer H."/>
            <person name="Michalopoulos I."/>
            <person name="Morton D.B."/>
            <person name="Muthukrishnan S."/>
            <person name="Oakeshott J.G."/>
            <person name="Palmer W."/>
            <person name="Park Y."/>
            <person name="Passarelli A.L."/>
            <person name="Rozas J."/>
            <person name="Schwartz L.M."/>
            <person name="Smith W."/>
            <person name="Southgate A."/>
            <person name="Vilcinskas A."/>
            <person name="Vogt R."/>
            <person name="Wang P."/>
            <person name="Werren J."/>
            <person name="Yu X.Q."/>
            <person name="Zhou J.J."/>
            <person name="Brown S.J."/>
            <person name="Scherer S.E."/>
            <person name="Richards S."/>
            <person name="Blissard G.W."/>
        </authorList>
    </citation>
    <scope>NUCLEOTIDE SEQUENCE</scope>
</reference>
<dbReference type="PANTHER" id="PTHR46927:SF3">
    <property type="entry name" value="THAP-TYPE DOMAIN-CONTAINING PROTEIN"/>
    <property type="match status" value="1"/>
</dbReference>
<keyword evidence="8" id="KW-1185">Reference proteome</keyword>
<keyword evidence="4 5" id="KW-0238">DNA-binding</keyword>
<comment type="caution">
    <text evidence="7">The sequence shown here is derived from an EMBL/GenBank/DDBJ whole genome shotgun (WGS) entry which is preliminary data.</text>
</comment>
<dbReference type="GO" id="GO:0003677">
    <property type="term" value="F:DNA binding"/>
    <property type="evidence" value="ECO:0007669"/>
    <property type="project" value="UniProtKB-UniRule"/>
</dbReference>
<evidence type="ECO:0000256" key="5">
    <source>
        <dbReference type="PROSITE-ProRule" id="PRU00309"/>
    </source>
</evidence>
<evidence type="ECO:0000313" key="7">
    <source>
        <dbReference type="EMBL" id="KAG6452383.1"/>
    </source>
</evidence>
<dbReference type="InterPro" id="IPR052224">
    <property type="entry name" value="THAP_domain_protein"/>
</dbReference>
<evidence type="ECO:0000256" key="2">
    <source>
        <dbReference type="ARBA" id="ARBA00022771"/>
    </source>
</evidence>
<dbReference type="PANTHER" id="PTHR46927">
    <property type="entry name" value="AGAP005574-PA"/>
    <property type="match status" value="1"/>
</dbReference>
<dbReference type="Proteomes" id="UP000791440">
    <property type="component" value="Unassembled WGS sequence"/>
</dbReference>
<protein>
    <recommendedName>
        <fullName evidence="6">THAP-type domain-containing protein</fullName>
    </recommendedName>
</protein>
<evidence type="ECO:0000259" key="6">
    <source>
        <dbReference type="PROSITE" id="PS50950"/>
    </source>
</evidence>
<dbReference type="SMART" id="SM00980">
    <property type="entry name" value="THAP"/>
    <property type="match status" value="1"/>
</dbReference>
<evidence type="ECO:0000256" key="1">
    <source>
        <dbReference type="ARBA" id="ARBA00022723"/>
    </source>
</evidence>
<proteinExistence type="predicted"/>
<evidence type="ECO:0000256" key="4">
    <source>
        <dbReference type="ARBA" id="ARBA00023125"/>
    </source>
</evidence>
<dbReference type="EMBL" id="JH668423">
    <property type="protein sequence ID" value="KAG6452383.1"/>
    <property type="molecule type" value="Genomic_DNA"/>
</dbReference>
<dbReference type="InterPro" id="IPR006612">
    <property type="entry name" value="THAP_Znf"/>
</dbReference>
<reference evidence="7" key="2">
    <citation type="submission" date="2020-12" db="EMBL/GenBank/DDBJ databases">
        <authorList>
            <person name="Kanost M."/>
        </authorList>
    </citation>
    <scope>NUCLEOTIDE SEQUENCE</scope>
</reference>
<dbReference type="AlphaFoldDB" id="A0A921Z6T4"/>
<accession>A0A921Z6T4</accession>
<gene>
    <name evidence="7" type="ORF">O3G_MSEX007595</name>
</gene>
<evidence type="ECO:0000313" key="8">
    <source>
        <dbReference type="Proteomes" id="UP000791440"/>
    </source>
</evidence>
<dbReference type="Pfam" id="PF05485">
    <property type="entry name" value="THAP"/>
    <property type="match status" value="1"/>
</dbReference>